<keyword evidence="7 8" id="KW-0449">Lipoprotein</keyword>
<accession>W5SH33</accession>
<keyword evidence="10" id="KW-0614">Plasmid</keyword>
<keyword evidence="6 8" id="KW-0998">Cell outer membrane</keyword>
<evidence type="ECO:0000256" key="8">
    <source>
        <dbReference type="RuleBase" id="RU363105"/>
    </source>
</evidence>
<feature type="non-terminal residue" evidence="10">
    <location>
        <position position="1"/>
    </location>
</feature>
<evidence type="ECO:0000313" key="10">
    <source>
        <dbReference type="EMBL" id="AHH05968.1"/>
    </source>
</evidence>
<reference evidence="10" key="1">
    <citation type="submission" date="2013-02" db="EMBL/GenBank/DDBJ databases">
        <title>Comparative genomics of Borrelia species.</title>
        <authorList>
            <person name="Schwan T.G."/>
            <person name="Raffel S.J."/>
            <person name="Porcella S.F."/>
        </authorList>
    </citation>
    <scope>NUCLEOTIDE SEQUENCE</scope>
    <source>
        <strain evidence="10">FR64b</strain>
        <plasmid evidence="10">unnamed</plasmid>
    </source>
</reference>
<proteinExistence type="predicted"/>
<feature type="region of interest" description="Disordered" evidence="9">
    <location>
        <begin position="57"/>
        <end position="76"/>
    </location>
</feature>
<comment type="subcellular location">
    <subcellularLocation>
        <location evidence="2 8">Cell outer membrane</location>
        <topology evidence="2 8">Lipid-anchor</topology>
    </subcellularLocation>
</comment>
<dbReference type="Pfam" id="PF00921">
    <property type="entry name" value="Lipoprotein_2"/>
    <property type="match status" value="1"/>
</dbReference>
<keyword evidence="3" id="KW-0732">Signal</keyword>
<gene>
    <name evidence="10" type="ORF">BOM_1425</name>
</gene>
<evidence type="ECO:0000256" key="4">
    <source>
        <dbReference type="ARBA" id="ARBA00023136"/>
    </source>
</evidence>
<dbReference type="InterPro" id="IPR000680">
    <property type="entry name" value="Borrelia_lipo"/>
</dbReference>
<evidence type="ECO:0000256" key="9">
    <source>
        <dbReference type="SAM" id="MobiDB-lite"/>
    </source>
</evidence>
<evidence type="ECO:0000256" key="2">
    <source>
        <dbReference type="ARBA" id="ARBA00004459"/>
    </source>
</evidence>
<evidence type="ECO:0000256" key="7">
    <source>
        <dbReference type="ARBA" id="ARBA00023288"/>
    </source>
</evidence>
<dbReference type="EMBL" id="CP004250">
    <property type="protein sequence ID" value="AHH05968.1"/>
    <property type="molecule type" value="Genomic_DNA"/>
</dbReference>
<evidence type="ECO:0000256" key="6">
    <source>
        <dbReference type="ARBA" id="ARBA00023237"/>
    </source>
</evidence>
<protein>
    <recommendedName>
        <fullName evidence="8">Variable large protein</fullName>
    </recommendedName>
</protein>
<dbReference type="SUPFAM" id="SSF74748">
    <property type="entry name" value="Variable surface antigen VlsE"/>
    <property type="match status" value="1"/>
</dbReference>
<dbReference type="GO" id="GO:0009279">
    <property type="term" value="C:cell outer membrane"/>
    <property type="evidence" value="ECO:0007669"/>
    <property type="project" value="UniProtKB-SubCell"/>
</dbReference>
<evidence type="ECO:0000256" key="3">
    <source>
        <dbReference type="ARBA" id="ARBA00022729"/>
    </source>
</evidence>
<geneLocation type="plasmid" evidence="10">
    <name>unnamed</name>
</geneLocation>
<keyword evidence="5 8" id="KW-0564">Palmitate</keyword>
<comment type="function">
    <text evidence="1 8">The Vlp and Vsp proteins are antigenically distinct proteins, only one vlp or vsp gene is transcriptionally active at any one time. Switching between these genes is a mechanism of host immune response evasion.</text>
</comment>
<evidence type="ECO:0000256" key="1">
    <source>
        <dbReference type="ARBA" id="ARBA00003932"/>
    </source>
</evidence>
<sequence>VGAATGADILKAIIKDGGDAAKFAKELTGNVPAIPKDATIAGGITLRAMAKDGKFANGNANESKKVVEGGSSKRSN</sequence>
<evidence type="ECO:0000256" key="5">
    <source>
        <dbReference type="ARBA" id="ARBA00023139"/>
    </source>
</evidence>
<keyword evidence="4 8" id="KW-0472">Membrane</keyword>
<name>W5SH33_9SPIR</name>
<dbReference type="AlphaFoldDB" id="W5SH33"/>
<dbReference type="HOGENOM" id="CLU_2643595_0_0_12"/>
<organism evidence="10">
    <name type="scientific">Borrelia miyamotoi FR64b</name>
    <dbReference type="NCBI Taxonomy" id="1292392"/>
    <lineage>
        <taxon>Bacteria</taxon>
        <taxon>Pseudomonadati</taxon>
        <taxon>Spirochaetota</taxon>
        <taxon>Spirochaetia</taxon>
        <taxon>Spirochaetales</taxon>
        <taxon>Borreliaceae</taxon>
        <taxon>Borrelia</taxon>
    </lineage>
</organism>